<sequence>MKGAKILTILSFLHLGTVLGIPAARPQDLTDEFFDGLPEPQLTGAPFGTETSGPAVDRSAIIDAVVAQATAIDAPGADPALTNSPKPEPTEPGKFRKRSEVITPSGYYLVFSGLNGATQAPSYLTFRSISAYDPGLCAVKCNSISSWYVNKRLLVIPYNLLYLGSSNSEDEKAAFSTYISKSTQTGQLSSVLFTVSEVPHLVQQMLANGGMVFTSLSITQTAMQNISLTLLLMVLQSRFLEVLSMVNV</sequence>
<dbReference type="AlphaFoldDB" id="A0AAN8N6R9"/>
<dbReference type="EMBL" id="JAVHNR010000002">
    <property type="protein sequence ID" value="KAK6351601.1"/>
    <property type="molecule type" value="Genomic_DNA"/>
</dbReference>
<feature type="compositionally biased region" description="Basic and acidic residues" evidence="1">
    <location>
        <begin position="88"/>
        <end position="97"/>
    </location>
</feature>
<evidence type="ECO:0000256" key="1">
    <source>
        <dbReference type="SAM" id="MobiDB-lite"/>
    </source>
</evidence>
<gene>
    <name evidence="3" type="ORF">TWF718_004758</name>
</gene>
<accession>A0AAN8N6R9</accession>
<reference evidence="3 4" key="1">
    <citation type="submission" date="2019-10" db="EMBL/GenBank/DDBJ databases">
        <authorList>
            <person name="Palmer J.M."/>
        </authorList>
    </citation>
    <scope>NUCLEOTIDE SEQUENCE [LARGE SCALE GENOMIC DNA]</scope>
    <source>
        <strain evidence="3 4">TWF718</strain>
    </source>
</reference>
<protein>
    <submittedName>
        <fullName evidence="3">Uncharacterized protein</fullName>
    </submittedName>
</protein>
<evidence type="ECO:0000256" key="2">
    <source>
        <dbReference type="SAM" id="SignalP"/>
    </source>
</evidence>
<keyword evidence="4" id="KW-1185">Reference proteome</keyword>
<comment type="caution">
    <text evidence="3">The sequence shown here is derived from an EMBL/GenBank/DDBJ whole genome shotgun (WGS) entry which is preliminary data.</text>
</comment>
<dbReference type="Proteomes" id="UP001313282">
    <property type="component" value="Unassembled WGS sequence"/>
</dbReference>
<proteinExistence type="predicted"/>
<evidence type="ECO:0000313" key="4">
    <source>
        <dbReference type="Proteomes" id="UP001313282"/>
    </source>
</evidence>
<feature type="chain" id="PRO_5042974924" evidence="2">
    <location>
        <begin position="21"/>
        <end position="248"/>
    </location>
</feature>
<name>A0AAN8N6R9_9PEZI</name>
<feature type="region of interest" description="Disordered" evidence="1">
    <location>
        <begin position="76"/>
        <end position="97"/>
    </location>
</feature>
<feature type="signal peptide" evidence="2">
    <location>
        <begin position="1"/>
        <end position="20"/>
    </location>
</feature>
<keyword evidence="2" id="KW-0732">Signal</keyword>
<organism evidence="3 4">
    <name type="scientific">Orbilia javanica</name>
    <dbReference type="NCBI Taxonomy" id="47235"/>
    <lineage>
        <taxon>Eukaryota</taxon>
        <taxon>Fungi</taxon>
        <taxon>Dikarya</taxon>
        <taxon>Ascomycota</taxon>
        <taxon>Pezizomycotina</taxon>
        <taxon>Orbiliomycetes</taxon>
        <taxon>Orbiliales</taxon>
        <taxon>Orbiliaceae</taxon>
        <taxon>Orbilia</taxon>
    </lineage>
</organism>
<evidence type="ECO:0000313" key="3">
    <source>
        <dbReference type="EMBL" id="KAK6351601.1"/>
    </source>
</evidence>